<proteinExistence type="predicted"/>
<evidence type="ECO:0000313" key="2">
    <source>
        <dbReference type="Proteomes" id="UP000516437"/>
    </source>
</evidence>
<dbReference type="EMBL" id="RXIC02000024">
    <property type="protein sequence ID" value="KAB1210651.1"/>
    <property type="molecule type" value="Genomic_DNA"/>
</dbReference>
<dbReference type="AlphaFoldDB" id="A0A6A1VD78"/>
<accession>A0A6A1VD78</accession>
<dbReference type="OrthoDB" id="847636at2759"/>
<evidence type="ECO:0000313" key="1">
    <source>
        <dbReference type="EMBL" id="KAB1210651.1"/>
    </source>
</evidence>
<evidence type="ECO:0008006" key="3">
    <source>
        <dbReference type="Google" id="ProtNLM"/>
    </source>
</evidence>
<reference evidence="1 2" key="1">
    <citation type="journal article" date="2019" name="Plant Biotechnol. J.">
        <title>The red bayberry genome and genetic basis of sex determination.</title>
        <authorList>
            <person name="Jia H.M."/>
            <person name="Jia H.J."/>
            <person name="Cai Q.L."/>
            <person name="Wang Y."/>
            <person name="Zhao H.B."/>
            <person name="Yang W.F."/>
            <person name="Wang G.Y."/>
            <person name="Li Y.H."/>
            <person name="Zhan D.L."/>
            <person name="Shen Y.T."/>
            <person name="Niu Q.F."/>
            <person name="Chang L."/>
            <person name="Qiu J."/>
            <person name="Zhao L."/>
            <person name="Xie H.B."/>
            <person name="Fu W.Y."/>
            <person name="Jin J."/>
            <person name="Li X.W."/>
            <person name="Jiao Y."/>
            <person name="Zhou C.C."/>
            <person name="Tu T."/>
            <person name="Chai C.Y."/>
            <person name="Gao J.L."/>
            <person name="Fan L.J."/>
            <person name="van de Weg E."/>
            <person name="Wang J.Y."/>
            <person name="Gao Z.S."/>
        </authorList>
    </citation>
    <scope>NUCLEOTIDE SEQUENCE [LARGE SCALE GENOMIC DNA]</scope>
    <source>
        <tissue evidence="1">Leaves</tissue>
    </source>
</reference>
<name>A0A6A1VD78_9ROSI</name>
<protein>
    <recommendedName>
        <fullName evidence="3">Josephin-like protein</fullName>
    </recommendedName>
</protein>
<comment type="caution">
    <text evidence="1">The sequence shown here is derived from an EMBL/GenBank/DDBJ whole genome shotgun (WGS) entry which is preliminary data.</text>
</comment>
<organism evidence="1 2">
    <name type="scientific">Morella rubra</name>
    <name type="common">Chinese bayberry</name>
    <dbReference type="NCBI Taxonomy" id="262757"/>
    <lineage>
        <taxon>Eukaryota</taxon>
        <taxon>Viridiplantae</taxon>
        <taxon>Streptophyta</taxon>
        <taxon>Embryophyta</taxon>
        <taxon>Tracheophyta</taxon>
        <taxon>Spermatophyta</taxon>
        <taxon>Magnoliopsida</taxon>
        <taxon>eudicotyledons</taxon>
        <taxon>Gunneridae</taxon>
        <taxon>Pentapetalae</taxon>
        <taxon>rosids</taxon>
        <taxon>fabids</taxon>
        <taxon>Fagales</taxon>
        <taxon>Myricaceae</taxon>
        <taxon>Morella</taxon>
    </lineage>
</organism>
<dbReference type="PANTHER" id="PTHR34355:SF7">
    <property type="entry name" value="JOSEPHIN PROTEIN-LIKE PROTEIN"/>
    <property type="match status" value="1"/>
</dbReference>
<dbReference type="Proteomes" id="UP000516437">
    <property type="component" value="Chromosome 6"/>
</dbReference>
<sequence>MDKTSPNPCYERNYSKRVSANSGFARQYCRFKLPKGPELPIRFLKHIADKIARALHSASLRRSQSAKDSSFGSSKPIVAMTVDSHRTEAIEDCIEFLNSSSTFSRSNSVATRS</sequence>
<keyword evidence="2" id="KW-1185">Reference proteome</keyword>
<dbReference type="PANTHER" id="PTHR34355">
    <property type="entry name" value="JOSEPHIN-LIKE PROTEIN"/>
    <property type="match status" value="1"/>
</dbReference>
<gene>
    <name evidence="1" type="ORF">CJ030_MR6G009091</name>
</gene>